<proteinExistence type="inferred from homology"/>
<dbReference type="InterPro" id="IPR014710">
    <property type="entry name" value="RmlC-like_jellyroll"/>
</dbReference>
<evidence type="ECO:0000256" key="1">
    <source>
        <dbReference type="ARBA" id="ARBA00006622"/>
    </source>
</evidence>
<comment type="caution">
    <text evidence="6">The sequence shown here is derived from an EMBL/GenBank/DDBJ whole genome shotgun (WGS) entry which is preliminary data.</text>
</comment>
<dbReference type="Pfam" id="PF05995">
    <property type="entry name" value="CDO_I"/>
    <property type="match status" value="1"/>
</dbReference>
<evidence type="ECO:0000256" key="4">
    <source>
        <dbReference type="ARBA" id="ARBA00023002"/>
    </source>
</evidence>
<dbReference type="InterPro" id="IPR010300">
    <property type="entry name" value="CDO_1"/>
</dbReference>
<dbReference type="PANTHER" id="PTHR12918:SF1">
    <property type="entry name" value="CYSTEINE DIOXYGENASE TYPE 1"/>
    <property type="match status" value="1"/>
</dbReference>
<evidence type="ECO:0000313" key="6">
    <source>
        <dbReference type="EMBL" id="TGM58241.1"/>
    </source>
</evidence>
<evidence type="ECO:0000256" key="2">
    <source>
        <dbReference type="ARBA" id="ARBA00022723"/>
    </source>
</evidence>
<sequence>MNELALALSTLKEIKIEESFNIQEGERKRYKYAEGKGWEILLMVWGNNSQTPIHDHNGSKGWIRIIKGNLVERCFDKNPIYQIEKLLGLGTDSYIDDSIGTHQIVNPFQSVAVSLHLYSPSICNCNVYDENSKKWQIQNLVNHSFEGNFVK</sequence>
<keyword evidence="4" id="KW-0560">Oxidoreductase</keyword>
<accession>A0ABY2NQ64</accession>
<keyword evidence="2" id="KW-0479">Metal-binding</keyword>
<dbReference type="EMBL" id="RQHF01000015">
    <property type="protein sequence ID" value="TGM58241.1"/>
    <property type="molecule type" value="Genomic_DNA"/>
</dbReference>
<dbReference type="Gene3D" id="2.60.120.10">
    <property type="entry name" value="Jelly Rolls"/>
    <property type="match status" value="1"/>
</dbReference>
<organism evidence="6 7">
    <name type="scientific">Leptospira vanthielii</name>
    <dbReference type="NCBI Taxonomy" id="293085"/>
    <lineage>
        <taxon>Bacteria</taxon>
        <taxon>Pseudomonadati</taxon>
        <taxon>Spirochaetota</taxon>
        <taxon>Spirochaetia</taxon>
        <taxon>Leptospirales</taxon>
        <taxon>Leptospiraceae</taxon>
        <taxon>Leptospira</taxon>
    </lineage>
</organism>
<dbReference type="InterPro" id="IPR011051">
    <property type="entry name" value="RmlC_Cupin_sf"/>
</dbReference>
<evidence type="ECO:0000313" key="7">
    <source>
        <dbReference type="Proteomes" id="UP000298112"/>
    </source>
</evidence>
<dbReference type="CDD" id="cd10548">
    <property type="entry name" value="cupin_CDO"/>
    <property type="match status" value="1"/>
</dbReference>
<dbReference type="RefSeq" id="WP_002981457.1">
    <property type="nucleotide sequence ID" value="NZ_RQHF01000015.1"/>
</dbReference>
<keyword evidence="3" id="KW-0223">Dioxygenase</keyword>
<dbReference type="PANTHER" id="PTHR12918">
    <property type="entry name" value="CYSTEINE DIOXYGENASE"/>
    <property type="match status" value="1"/>
</dbReference>
<dbReference type="SUPFAM" id="SSF51182">
    <property type="entry name" value="RmlC-like cupins"/>
    <property type="match status" value="1"/>
</dbReference>
<protein>
    <recommendedName>
        <fullName evidence="8">Cysteine dioxygenase</fullName>
    </recommendedName>
</protein>
<keyword evidence="5" id="KW-0408">Iron</keyword>
<evidence type="ECO:0000256" key="3">
    <source>
        <dbReference type="ARBA" id="ARBA00022964"/>
    </source>
</evidence>
<evidence type="ECO:0008006" key="8">
    <source>
        <dbReference type="Google" id="ProtNLM"/>
    </source>
</evidence>
<dbReference type="Proteomes" id="UP000298112">
    <property type="component" value="Unassembled WGS sequence"/>
</dbReference>
<keyword evidence="7" id="KW-1185">Reference proteome</keyword>
<reference evidence="7" key="1">
    <citation type="journal article" date="2019" name="PLoS Negl. Trop. Dis.">
        <title>Revisiting the worldwide diversity of Leptospira species in the environment.</title>
        <authorList>
            <person name="Vincent A.T."/>
            <person name="Schiettekatte O."/>
            <person name="Bourhy P."/>
            <person name="Veyrier F.J."/>
            <person name="Picardeau M."/>
        </authorList>
    </citation>
    <scope>NUCLEOTIDE SEQUENCE [LARGE SCALE GENOMIC DNA]</scope>
    <source>
        <strain evidence="7">201601955</strain>
    </source>
</reference>
<evidence type="ECO:0000256" key="5">
    <source>
        <dbReference type="ARBA" id="ARBA00023004"/>
    </source>
</evidence>
<name>A0ABY2NQ64_9LEPT</name>
<comment type="similarity">
    <text evidence="1">Belongs to the cysteine dioxygenase family.</text>
</comment>
<gene>
    <name evidence="6" type="ORF">EHQ95_08195</name>
</gene>